<evidence type="ECO:0000256" key="1">
    <source>
        <dbReference type="ARBA" id="ARBA00001478"/>
    </source>
</evidence>
<dbReference type="SUPFAM" id="SSF53756">
    <property type="entry name" value="UDP-Glycosyltransferase/glycogen phosphorylase"/>
    <property type="match status" value="1"/>
</dbReference>
<comment type="function">
    <text evidence="2 8">Synthesizes alpha-1,4-glucan chains using ADP-glucose.</text>
</comment>
<keyword evidence="5 8" id="KW-0328">Glycosyltransferase</keyword>
<dbReference type="Pfam" id="PF00534">
    <property type="entry name" value="Glycos_transf_1"/>
    <property type="match status" value="1"/>
</dbReference>
<dbReference type="RefSeq" id="WP_143958150.1">
    <property type="nucleotide sequence ID" value="NZ_CP037899.1"/>
</dbReference>
<evidence type="ECO:0000259" key="11">
    <source>
        <dbReference type="Pfam" id="PF08323"/>
    </source>
</evidence>
<dbReference type="AlphaFoldDB" id="A0A516TJF2"/>
<sequence length="554" mass="62247">MALASPKRKTTTATKKTAKGTSSKKATALQKDQQPVKELEKEERKETKIRLKILLIASECSPFAKVGGLADMIFSLSRSLAKLGHDVKVIIPFYSVIDKSLYNIRFLGSACVHMGCNCEHWIGLHETSLDGNIPLWLVEYADYFNRRGIYDEPGGEYKDNAYRFGMFSKAVLEICKEMGWIPDVFHVNDWQTSLVSVFLKIWPNLLSPFKKSASLLTIHNICYQGKYDAMVLPYLGIDWKLFTADTFEDYGQINLLKAGIVYSDFITTVSPTYAKEILEPIGGAGLSEILRKRADTLMGILNGVDMEVWNPKIDPLIPANYDKTDLKGKRLCKEALQEKFGLQKSTNVPIVGMVTRLHVQKGISLLKSILREALATEDFQFVLLGEGEKEFEDFFRRLSMEFSGKAASFIGFSEELAHLIFAGSDFFLMPSLYEPCGLGQLYAQIYGTVPIARATGGIVDSVLDIRQDPSGTGLLFHQPEASALLEVLKTALDLWKNDPPLIQTARINGMRKNFSWEESAKKYEELYIRIVQKKYSSITAHNPHNPYLPASLFP</sequence>
<feature type="domain" description="Glycosyl transferase family 1" evidence="10">
    <location>
        <begin position="339"/>
        <end position="502"/>
    </location>
</feature>
<comment type="catalytic activity">
    <reaction evidence="1 8">
        <text>[(1-&gt;4)-alpha-D-glucosyl](n) + ADP-alpha-D-glucose = [(1-&gt;4)-alpha-D-glucosyl](n+1) + ADP + H(+)</text>
        <dbReference type="Rhea" id="RHEA:18189"/>
        <dbReference type="Rhea" id="RHEA-COMP:9584"/>
        <dbReference type="Rhea" id="RHEA-COMP:9587"/>
        <dbReference type="ChEBI" id="CHEBI:15378"/>
        <dbReference type="ChEBI" id="CHEBI:15444"/>
        <dbReference type="ChEBI" id="CHEBI:57498"/>
        <dbReference type="ChEBI" id="CHEBI:456216"/>
        <dbReference type="EC" id="2.4.1.21"/>
    </reaction>
</comment>
<evidence type="ECO:0000256" key="2">
    <source>
        <dbReference type="ARBA" id="ARBA00002764"/>
    </source>
</evidence>
<dbReference type="PANTHER" id="PTHR45825:SF11">
    <property type="entry name" value="ALPHA AMYLASE DOMAIN-CONTAINING PROTEIN"/>
    <property type="match status" value="1"/>
</dbReference>
<evidence type="ECO:0000256" key="9">
    <source>
        <dbReference type="SAM" id="MobiDB-lite"/>
    </source>
</evidence>
<dbReference type="HAMAP" id="MF_00484">
    <property type="entry name" value="Glycogen_synth"/>
    <property type="match status" value="1"/>
</dbReference>
<dbReference type="Proteomes" id="UP000315925">
    <property type="component" value="Chromosome"/>
</dbReference>
<dbReference type="KEGG" id="mkc:kam1_129"/>
<accession>A0A516TJF2</accession>
<feature type="domain" description="Starch synthase catalytic" evidence="11">
    <location>
        <begin position="52"/>
        <end position="292"/>
    </location>
</feature>
<dbReference type="EC" id="2.4.1.21" evidence="8"/>
<dbReference type="UniPathway" id="UPA00164"/>
<dbReference type="InterPro" id="IPR013534">
    <property type="entry name" value="Starch_synth_cat_dom"/>
</dbReference>
<feature type="compositionally biased region" description="Basic residues" evidence="9">
    <location>
        <begin position="1"/>
        <end position="10"/>
    </location>
</feature>
<evidence type="ECO:0000259" key="10">
    <source>
        <dbReference type="Pfam" id="PF00534"/>
    </source>
</evidence>
<evidence type="ECO:0000313" key="13">
    <source>
        <dbReference type="Proteomes" id="UP000315925"/>
    </source>
</evidence>
<dbReference type="Pfam" id="PF08323">
    <property type="entry name" value="Glyco_transf_5"/>
    <property type="match status" value="1"/>
</dbReference>
<evidence type="ECO:0000256" key="7">
    <source>
        <dbReference type="ARBA" id="ARBA00023056"/>
    </source>
</evidence>
<comment type="similarity">
    <text evidence="4 8">Belongs to the glycosyltransferase 1 family. Bacterial/plant glycogen synthase subfamily.</text>
</comment>
<evidence type="ECO:0000256" key="8">
    <source>
        <dbReference type="HAMAP-Rule" id="MF_00484"/>
    </source>
</evidence>
<dbReference type="STRING" id="1202785.A946_10570"/>
<dbReference type="GO" id="GO:0009011">
    <property type="term" value="F:alpha-1,4-glucan glucosyltransferase (ADP-glucose donor) activity"/>
    <property type="evidence" value="ECO:0007669"/>
    <property type="project" value="UniProtKB-UniRule"/>
</dbReference>
<reference evidence="13" key="1">
    <citation type="submission" date="2019-03" db="EMBL/GenBank/DDBJ databases">
        <title>Complete genome of Methylacidiphilum kamchatkense Kam1.</title>
        <authorList>
            <person name="Kruse T."/>
            <person name="Murarilal Ratnadevi C."/>
            <person name="Erikstad H.-A."/>
            <person name="Birkeland N.-K."/>
        </authorList>
    </citation>
    <scope>NUCLEOTIDE SEQUENCE [LARGE SCALE GENOMIC DNA]</scope>
    <source>
        <strain evidence="13">kam1</strain>
    </source>
</reference>
<proteinExistence type="inferred from homology"/>
<keyword evidence="6 8" id="KW-0808">Transferase</keyword>
<dbReference type="GO" id="GO:0005978">
    <property type="term" value="P:glycogen biosynthetic process"/>
    <property type="evidence" value="ECO:0007669"/>
    <property type="project" value="UniProtKB-UniRule"/>
</dbReference>
<dbReference type="InterPro" id="IPR001296">
    <property type="entry name" value="Glyco_trans_1"/>
</dbReference>
<dbReference type="GO" id="GO:0004373">
    <property type="term" value="F:alpha-1,4-glucan glucosyltransferase (UDP-glucose donor) activity"/>
    <property type="evidence" value="ECO:0007669"/>
    <property type="project" value="InterPro"/>
</dbReference>
<evidence type="ECO:0000256" key="3">
    <source>
        <dbReference type="ARBA" id="ARBA00004964"/>
    </source>
</evidence>
<organism evidence="12 13">
    <name type="scientific">Methylacidiphilum kamchatkense Kam1</name>
    <dbReference type="NCBI Taxonomy" id="1202785"/>
    <lineage>
        <taxon>Bacteria</taxon>
        <taxon>Pseudomonadati</taxon>
        <taxon>Verrucomicrobiota</taxon>
        <taxon>Methylacidiphilae</taxon>
        <taxon>Methylacidiphilales</taxon>
        <taxon>Methylacidiphilaceae</taxon>
        <taxon>Methylacidiphilum (ex Ratnadevi et al. 2023)</taxon>
    </lineage>
</organism>
<feature type="compositionally biased region" description="Low complexity" evidence="9">
    <location>
        <begin position="11"/>
        <end position="28"/>
    </location>
</feature>
<feature type="binding site" evidence="8">
    <location>
        <position position="65"/>
    </location>
    <ligand>
        <name>ADP-alpha-D-glucose</name>
        <dbReference type="ChEBI" id="CHEBI:57498"/>
    </ligand>
</feature>
<evidence type="ECO:0000256" key="6">
    <source>
        <dbReference type="ARBA" id="ARBA00022679"/>
    </source>
</evidence>
<dbReference type="PANTHER" id="PTHR45825">
    <property type="entry name" value="GRANULE-BOUND STARCH SYNTHASE 1, CHLOROPLASTIC/AMYLOPLASTIC"/>
    <property type="match status" value="1"/>
</dbReference>
<feature type="region of interest" description="Disordered" evidence="9">
    <location>
        <begin position="1"/>
        <end position="41"/>
    </location>
</feature>
<keyword evidence="7 8" id="KW-0320">Glycogen biosynthesis</keyword>
<gene>
    <name evidence="8" type="primary">glgA</name>
    <name evidence="12" type="ORF">kam1_129</name>
</gene>
<dbReference type="InterPro" id="IPR011835">
    <property type="entry name" value="GS/SS"/>
</dbReference>
<evidence type="ECO:0000256" key="5">
    <source>
        <dbReference type="ARBA" id="ARBA00022676"/>
    </source>
</evidence>
<evidence type="ECO:0000313" key="12">
    <source>
        <dbReference type="EMBL" id="QDQ41388.1"/>
    </source>
</evidence>
<dbReference type="NCBIfam" id="TIGR02095">
    <property type="entry name" value="glgA"/>
    <property type="match status" value="1"/>
</dbReference>
<name>A0A516TJF2_9BACT</name>
<dbReference type="EMBL" id="CP037899">
    <property type="protein sequence ID" value="QDQ41388.1"/>
    <property type="molecule type" value="Genomic_DNA"/>
</dbReference>
<dbReference type="Gene3D" id="3.40.50.2000">
    <property type="entry name" value="Glycogen Phosphorylase B"/>
    <property type="match status" value="2"/>
</dbReference>
<comment type="pathway">
    <text evidence="3 8">Glycan biosynthesis; glycogen biosynthesis.</text>
</comment>
<dbReference type="CDD" id="cd03791">
    <property type="entry name" value="GT5_Glycogen_synthase_DULL1-like"/>
    <property type="match status" value="1"/>
</dbReference>
<evidence type="ECO:0000256" key="4">
    <source>
        <dbReference type="ARBA" id="ARBA00010281"/>
    </source>
</evidence>
<protein>
    <recommendedName>
        <fullName evidence="8">Glycogen synthase</fullName>
        <ecNumber evidence="8">2.4.1.21</ecNumber>
    </recommendedName>
    <alternativeName>
        <fullName evidence="8">Starch [bacterial glycogen] synthase</fullName>
    </alternativeName>
</protein>